<feature type="region of interest" description="Disordered" evidence="1">
    <location>
        <begin position="1"/>
        <end position="23"/>
    </location>
</feature>
<reference evidence="3" key="1">
    <citation type="journal article" date="2017" name="Gigascience">
        <title>The first near-complete assembly of the hexaploid bread wheat genome, Triticum aestivum.</title>
        <authorList>
            <person name="Zimin A.V."/>
            <person name="Puiu D."/>
            <person name="Hall R."/>
            <person name="Kingan S."/>
            <person name="Clavijo B.J."/>
            <person name="Salzberg S.L."/>
        </authorList>
    </citation>
    <scope>NUCLEOTIDE SEQUENCE</scope>
    <source>
        <tissue evidence="3">Leaf</tissue>
    </source>
</reference>
<dbReference type="Proteomes" id="UP000815260">
    <property type="component" value="Unassembled WGS sequence"/>
</dbReference>
<protein>
    <submittedName>
        <fullName evidence="3">Uncharacterized protein</fullName>
    </submittedName>
</protein>
<keyword evidence="2" id="KW-1133">Transmembrane helix</keyword>
<dbReference type="AlphaFoldDB" id="A0A9R0G4F7"/>
<gene>
    <name evidence="3" type="ORF">CFC21_112274</name>
</gene>
<keyword evidence="2" id="KW-0812">Transmembrane</keyword>
<evidence type="ECO:0000313" key="4">
    <source>
        <dbReference type="Proteomes" id="UP000815260"/>
    </source>
</evidence>
<evidence type="ECO:0000313" key="3">
    <source>
        <dbReference type="EMBL" id="MBC2899434.1"/>
    </source>
</evidence>
<keyword evidence="2" id="KW-0472">Membrane</keyword>
<evidence type="ECO:0000256" key="2">
    <source>
        <dbReference type="SAM" id="Phobius"/>
    </source>
</evidence>
<reference evidence="3" key="2">
    <citation type="submission" date="2020-03" db="EMBL/GenBank/DDBJ databases">
        <title>The second near-complete assembly of the hexaploid bread wheat (Triticum aestivum) genome.</title>
        <authorList>
            <person name="Zimin A.V."/>
            <person name="Puiu D."/>
            <person name="Shumante A."/>
            <person name="Alonge M."/>
            <person name="Salzberg S.L."/>
        </authorList>
    </citation>
    <scope>NUCLEOTIDE SEQUENCE</scope>
    <source>
        <tissue evidence="3">Leaf</tissue>
    </source>
</reference>
<feature type="non-terminal residue" evidence="3">
    <location>
        <position position="1"/>
    </location>
</feature>
<feature type="transmembrane region" description="Helical" evidence="2">
    <location>
        <begin position="32"/>
        <end position="57"/>
    </location>
</feature>
<proteinExistence type="predicted"/>
<comment type="caution">
    <text evidence="3">The sequence shown here is derived from an EMBL/GenBank/DDBJ whole genome shotgun (WGS) entry which is preliminary data.</text>
</comment>
<name>A0A9R0G4F7_WHEAT</name>
<evidence type="ECO:0000256" key="1">
    <source>
        <dbReference type="SAM" id="MobiDB-lite"/>
    </source>
</evidence>
<accession>A0A9R0G4F7</accession>
<dbReference type="EMBL" id="NMPL03025014">
    <property type="protein sequence ID" value="MBC2899434.1"/>
    <property type="molecule type" value="Genomic_DNA"/>
</dbReference>
<sequence>MEAATGEAIPPRHPASAAAEQERPAPPYLPRLVAGVLSGVLTGLFAVAGGLTGAVTARWLESFGQRRSPGSRTGAFAGAVLSIEVWRLPAPIWCATGQHRRVASSM</sequence>
<organism evidence="3 4">
    <name type="scientific">Triticum aestivum</name>
    <name type="common">Wheat</name>
    <dbReference type="NCBI Taxonomy" id="4565"/>
    <lineage>
        <taxon>Eukaryota</taxon>
        <taxon>Viridiplantae</taxon>
        <taxon>Streptophyta</taxon>
        <taxon>Embryophyta</taxon>
        <taxon>Tracheophyta</taxon>
        <taxon>Spermatophyta</taxon>
        <taxon>Magnoliopsida</taxon>
        <taxon>Liliopsida</taxon>
        <taxon>Poales</taxon>
        <taxon>Poaceae</taxon>
        <taxon>BOP clade</taxon>
        <taxon>Pooideae</taxon>
        <taxon>Triticodae</taxon>
        <taxon>Triticeae</taxon>
        <taxon>Triticinae</taxon>
        <taxon>Triticum</taxon>
    </lineage>
</organism>